<dbReference type="InterPro" id="IPR015424">
    <property type="entry name" value="PyrdxlP-dep_Trfase"/>
</dbReference>
<evidence type="ECO:0000256" key="1">
    <source>
        <dbReference type="ARBA" id="ARBA00005384"/>
    </source>
</evidence>
<dbReference type="SMART" id="SM00345">
    <property type="entry name" value="HTH_GNTR"/>
    <property type="match status" value="1"/>
</dbReference>
<evidence type="ECO:0000259" key="6">
    <source>
        <dbReference type="PROSITE" id="PS50949"/>
    </source>
</evidence>
<reference evidence="7" key="1">
    <citation type="submission" date="2023-06" db="EMBL/GenBank/DDBJ databases">
        <title>Genomic of Agaribacillus aureum.</title>
        <authorList>
            <person name="Wang G."/>
        </authorList>
    </citation>
    <scope>NUCLEOTIDE SEQUENCE</scope>
    <source>
        <strain evidence="7">BMA12</strain>
    </source>
</reference>
<dbReference type="CDD" id="cd07377">
    <property type="entry name" value="WHTH_GntR"/>
    <property type="match status" value="1"/>
</dbReference>
<keyword evidence="7" id="KW-0808">Transferase</keyword>
<evidence type="ECO:0000256" key="2">
    <source>
        <dbReference type="ARBA" id="ARBA00022898"/>
    </source>
</evidence>
<keyword evidence="5" id="KW-0804">Transcription</keyword>
<dbReference type="Pfam" id="PF00155">
    <property type="entry name" value="Aminotran_1_2"/>
    <property type="match status" value="1"/>
</dbReference>
<evidence type="ECO:0000256" key="4">
    <source>
        <dbReference type="ARBA" id="ARBA00023125"/>
    </source>
</evidence>
<dbReference type="InterPro" id="IPR051446">
    <property type="entry name" value="HTH_trans_reg/aminotransferase"/>
</dbReference>
<dbReference type="CDD" id="cd00609">
    <property type="entry name" value="AAT_like"/>
    <property type="match status" value="1"/>
</dbReference>
<dbReference type="InterPro" id="IPR036390">
    <property type="entry name" value="WH_DNA-bd_sf"/>
</dbReference>
<gene>
    <name evidence="7" type="ORF">QQ020_07795</name>
</gene>
<dbReference type="SUPFAM" id="SSF53383">
    <property type="entry name" value="PLP-dependent transferases"/>
    <property type="match status" value="1"/>
</dbReference>
<dbReference type="Gene3D" id="3.40.640.10">
    <property type="entry name" value="Type I PLP-dependent aspartate aminotransferase-like (Major domain)"/>
    <property type="match status" value="1"/>
</dbReference>
<accession>A0ABT8L2L5</accession>
<evidence type="ECO:0000256" key="3">
    <source>
        <dbReference type="ARBA" id="ARBA00023015"/>
    </source>
</evidence>
<keyword evidence="4" id="KW-0238">DNA-binding</keyword>
<comment type="caution">
    <text evidence="7">The sequence shown here is derived from an EMBL/GenBank/DDBJ whole genome shotgun (WGS) entry which is preliminary data.</text>
</comment>
<dbReference type="InterPro" id="IPR000524">
    <property type="entry name" value="Tscrpt_reg_HTH_GntR"/>
</dbReference>
<dbReference type="PROSITE" id="PS50949">
    <property type="entry name" value="HTH_GNTR"/>
    <property type="match status" value="1"/>
</dbReference>
<dbReference type="PANTHER" id="PTHR46577:SF1">
    <property type="entry name" value="HTH-TYPE TRANSCRIPTIONAL REGULATORY PROTEIN GABR"/>
    <property type="match status" value="1"/>
</dbReference>
<dbReference type="Proteomes" id="UP001172083">
    <property type="component" value="Unassembled WGS sequence"/>
</dbReference>
<dbReference type="InterPro" id="IPR036388">
    <property type="entry name" value="WH-like_DNA-bd_sf"/>
</dbReference>
<proteinExistence type="inferred from homology"/>
<keyword evidence="8" id="KW-1185">Reference proteome</keyword>
<feature type="domain" description="HTH gntR-type" evidence="6">
    <location>
        <begin position="18"/>
        <end position="86"/>
    </location>
</feature>
<dbReference type="PANTHER" id="PTHR46577">
    <property type="entry name" value="HTH-TYPE TRANSCRIPTIONAL REGULATORY PROTEIN GABR"/>
    <property type="match status" value="1"/>
</dbReference>
<comment type="similarity">
    <text evidence="1">In the C-terminal section; belongs to the class-I pyridoxal-phosphate-dependent aminotransferase family.</text>
</comment>
<dbReference type="GO" id="GO:0008483">
    <property type="term" value="F:transaminase activity"/>
    <property type="evidence" value="ECO:0007669"/>
    <property type="project" value="UniProtKB-KW"/>
</dbReference>
<dbReference type="EMBL" id="JAUJEB010000001">
    <property type="protein sequence ID" value="MDN5211949.1"/>
    <property type="molecule type" value="Genomic_DNA"/>
</dbReference>
<dbReference type="SUPFAM" id="SSF46785">
    <property type="entry name" value="Winged helix' DNA-binding domain"/>
    <property type="match status" value="1"/>
</dbReference>
<protein>
    <submittedName>
        <fullName evidence="7">PLP-dependent aminotransferase family protein</fullName>
    </submittedName>
</protein>
<sequence length="488" mass="55412">MGQFFWDNLLSIDRTSTVPVYVQITNAIIKEIRYGRIQPGKKLPGVKKLGGLLGVNKKTIEKVYMELELQEWISIAPKKGSYVSKELPELKYRGFDFLKPTSLKNTTAYPLPDLEVLKPSRYHETNILSFDDGFPDPRLVDHVSLARAYRRIFSLKSYRSLLEYADPYGDGILREILAGFLHETRGIPCKPENLLITRGSQMGLYLSMLLLMQKRQKAIVGNPGYFGANQLLRYCGAQLLEVAVDDQGIVVDEIEKLCGTGNVPRLVYTTPHHHHPTTVTLSASRRLALLALAEKYRFAIIEDDYDYDFHYDKSPIMPMSSVDPGGAVIYVGSFSKVLAPSFRVGYLVAPKNFVDQAARLRRIIDHQGDLVLERAFAELLDQGEIQRMLKRSLKVYRHRRDHISLQLAGHFRHGIDFTKPDGGLAIWAKFDPSINVKKVVSAAYRKGLSIYMKEQYVTNFNALRLGFASLDFDEIDKALHIMKEALEL</sequence>
<name>A0ABT8L2L5_9BACT</name>
<keyword evidence="7" id="KW-0032">Aminotransferase</keyword>
<keyword evidence="2" id="KW-0663">Pyridoxal phosphate</keyword>
<dbReference type="Pfam" id="PF00392">
    <property type="entry name" value="GntR"/>
    <property type="match status" value="1"/>
</dbReference>
<evidence type="ECO:0000256" key="5">
    <source>
        <dbReference type="ARBA" id="ARBA00023163"/>
    </source>
</evidence>
<evidence type="ECO:0000313" key="8">
    <source>
        <dbReference type="Proteomes" id="UP001172083"/>
    </source>
</evidence>
<organism evidence="7 8">
    <name type="scientific">Agaribacillus aureus</name>
    <dbReference type="NCBI Taxonomy" id="3051825"/>
    <lineage>
        <taxon>Bacteria</taxon>
        <taxon>Pseudomonadati</taxon>
        <taxon>Bacteroidota</taxon>
        <taxon>Cytophagia</taxon>
        <taxon>Cytophagales</taxon>
        <taxon>Splendidivirgaceae</taxon>
        <taxon>Agaribacillus</taxon>
    </lineage>
</organism>
<dbReference type="RefSeq" id="WP_346757276.1">
    <property type="nucleotide sequence ID" value="NZ_JAUJEB010000001.1"/>
</dbReference>
<dbReference type="Gene3D" id="1.10.10.10">
    <property type="entry name" value="Winged helix-like DNA-binding domain superfamily/Winged helix DNA-binding domain"/>
    <property type="match status" value="1"/>
</dbReference>
<evidence type="ECO:0000313" key="7">
    <source>
        <dbReference type="EMBL" id="MDN5211949.1"/>
    </source>
</evidence>
<dbReference type="InterPro" id="IPR004839">
    <property type="entry name" value="Aminotransferase_I/II_large"/>
</dbReference>
<dbReference type="InterPro" id="IPR015421">
    <property type="entry name" value="PyrdxlP-dep_Trfase_major"/>
</dbReference>
<keyword evidence="3" id="KW-0805">Transcription regulation</keyword>